<sequence length="55" mass="6480">MDFDYTKYIYLPDCKDGCGAITDWLSSREMAREAGENHHKSTGHDWVLIEKMREE</sequence>
<name>A0A6V8MQP9_9BACT</name>
<accession>A0A6V8MQP9</accession>
<reference evidence="2" key="3">
    <citation type="submission" date="2022-04" db="EMBL/GenBank/DDBJ databases">
        <authorList>
            <person name="Liu G."/>
        </authorList>
    </citation>
    <scope>NUCLEOTIDE SEQUENCE</scope>
    <source>
        <strain evidence="2">RG22</strain>
    </source>
</reference>
<reference evidence="1" key="2">
    <citation type="journal article" date="2021" name="Int. J. Syst. Evol. Microbiol.">
        <title>Geomonas silvestris sp. nov., Geomonas paludis sp. nov. and Geomonas limicola sp. nov., isolated from terrestrial environments, and emended description of the genus Geomonas.</title>
        <authorList>
            <person name="Itoh H."/>
            <person name="Xu Z."/>
            <person name="Masuda Y."/>
            <person name="Ushijima N."/>
            <person name="Hayakawa C."/>
            <person name="Shiratori Y."/>
            <person name="Senoo K."/>
        </authorList>
    </citation>
    <scope>NUCLEOTIDE SEQUENCE</scope>
    <source>
        <strain evidence="1">Red736</strain>
    </source>
</reference>
<protein>
    <submittedName>
        <fullName evidence="1">Uncharacterized protein</fullName>
    </submittedName>
</protein>
<reference evidence="3" key="1">
    <citation type="submission" date="2020-06" db="EMBL/GenBank/DDBJ databases">
        <title>Draft genomic sequecing of Geomonas sp. Red736.</title>
        <authorList>
            <person name="Itoh H."/>
            <person name="Xu Z.X."/>
            <person name="Ushijima N."/>
            <person name="Masuda Y."/>
            <person name="Shiratori Y."/>
            <person name="Senoo K."/>
        </authorList>
    </citation>
    <scope>NUCLEOTIDE SEQUENCE [LARGE SCALE GENOMIC DNA]</scope>
    <source>
        <strain evidence="3">Red736</strain>
    </source>
</reference>
<evidence type="ECO:0000313" key="2">
    <source>
        <dbReference type="EMBL" id="UPU36016.1"/>
    </source>
</evidence>
<evidence type="ECO:0000313" key="1">
    <source>
        <dbReference type="EMBL" id="GFO62395.1"/>
    </source>
</evidence>
<gene>
    <name evidence="1" type="ORF">GMPD_03140</name>
    <name evidence="2" type="ORF">M1B72_21685</name>
</gene>
<dbReference type="RefSeq" id="WP_183344358.1">
    <property type="nucleotide sequence ID" value="NZ_BLXY01000001.1"/>
</dbReference>
<keyword evidence="4" id="KW-1185">Reference proteome</keyword>
<dbReference type="EMBL" id="CP096574">
    <property type="protein sequence ID" value="UPU36016.1"/>
    <property type="molecule type" value="Genomic_DNA"/>
</dbReference>
<dbReference type="Proteomes" id="UP000831485">
    <property type="component" value="Chromosome"/>
</dbReference>
<proteinExistence type="predicted"/>
<evidence type="ECO:0000313" key="3">
    <source>
        <dbReference type="Proteomes" id="UP000568888"/>
    </source>
</evidence>
<evidence type="ECO:0000313" key="4">
    <source>
        <dbReference type="Proteomes" id="UP000831485"/>
    </source>
</evidence>
<dbReference type="EMBL" id="BLXY01000001">
    <property type="protein sequence ID" value="GFO62395.1"/>
    <property type="molecule type" value="Genomic_DNA"/>
</dbReference>
<dbReference type="AlphaFoldDB" id="A0A6V8MQP9"/>
<dbReference type="Proteomes" id="UP000568888">
    <property type="component" value="Unassembled WGS sequence"/>
</dbReference>
<organism evidence="1 3">
    <name type="scientific">Geomonas paludis</name>
    <dbReference type="NCBI Taxonomy" id="2740185"/>
    <lineage>
        <taxon>Bacteria</taxon>
        <taxon>Pseudomonadati</taxon>
        <taxon>Thermodesulfobacteriota</taxon>
        <taxon>Desulfuromonadia</taxon>
        <taxon>Geobacterales</taxon>
        <taxon>Geobacteraceae</taxon>
        <taxon>Geomonas</taxon>
    </lineage>
</organism>